<gene>
    <name evidence="3" type="ORF">D0Y65_021390</name>
</gene>
<accession>A0A445JJ02</accession>
<proteinExistence type="predicted"/>
<evidence type="ECO:0000313" key="4">
    <source>
        <dbReference type="Proteomes" id="UP000289340"/>
    </source>
</evidence>
<dbReference type="Gramene" id="XM_028386592.1">
    <property type="protein sequence ID" value="XP_028242393.1"/>
    <property type="gene ID" value="LOC114420876"/>
</dbReference>
<dbReference type="PANTHER" id="PTHR34961:SF5">
    <property type="entry name" value="TRANSMEMBRANE PROTEIN"/>
    <property type="match status" value="1"/>
</dbReference>
<keyword evidence="4" id="KW-1185">Reference proteome</keyword>
<dbReference type="InterPro" id="IPR053313">
    <property type="entry name" value="RGF"/>
</dbReference>
<reference evidence="3 4" key="1">
    <citation type="submission" date="2018-09" db="EMBL/GenBank/DDBJ databases">
        <title>A high-quality reference genome of wild soybean provides a powerful tool to mine soybean genomes.</title>
        <authorList>
            <person name="Xie M."/>
            <person name="Chung C.Y.L."/>
            <person name="Li M.-W."/>
            <person name="Wong F.-L."/>
            <person name="Chan T.-F."/>
            <person name="Lam H.-M."/>
        </authorList>
    </citation>
    <scope>NUCLEOTIDE SEQUENCE [LARGE SCALE GENOMIC DNA]</scope>
    <source>
        <strain evidence="4">cv. W05</strain>
        <tissue evidence="3">Hypocotyl of etiolated seedlings</tissue>
    </source>
</reference>
<evidence type="ECO:0000256" key="1">
    <source>
        <dbReference type="SAM" id="MobiDB-lite"/>
    </source>
</evidence>
<dbReference type="EMBL" id="QZWG01000008">
    <property type="protein sequence ID" value="RZB98419.1"/>
    <property type="molecule type" value="Genomic_DNA"/>
</dbReference>
<dbReference type="Proteomes" id="UP000289340">
    <property type="component" value="Chromosome 8"/>
</dbReference>
<keyword evidence="2" id="KW-0732">Signal</keyword>
<feature type="signal peptide" evidence="2">
    <location>
        <begin position="1"/>
        <end position="22"/>
    </location>
</feature>
<dbReference type="PANTHER" id="PTHR34961">
    <property type="entry name" value="TRANSMEMBRANE PROTEIN"/>
    <property type="match status" value="1"/>
</dbReference>
<feature type="chain" id="PRO_5019402561" evidence="2">
    <location>
        <begin position="23"/>
        <end position="133"/>
    </location>
</feature>
<dbReference type="AlphaFoldDB" id="A0A445JJ02"/>
<protein>
    <submittedName>
        <fullName evidence="3">Uncharacterized protein</fullName>
    </submittedName>
</protein>
<feature type="region of interest" description="Disordered" evidence="1">
    <location>
        <begin position="110"/>
        <end position="133"/>
    </location>
</feature>
<evidence type="ECO:0000313" key="3">
    <source>
        <dbReference type="EMBL" id="RZB98419.1"/>
    </source>
</evidence>
<organism evidence="3 4">
    <name type="scientific">Glycine soja</name>
    <name type="common">Wild soybean</name>
    <dbReference type="NCBI Taxonomy" id="3848"/>
    <lineage>
        <taxon>Eukaryota</taxon>
        <taxon>Viridiplantae</taxon>
        <taxon>Streptophyta</taxon>
        <taxon>Embryophyta</taxon>
        <taxon>Tracheophyta</taxon>
        <taxon>Spermatophyta</taxon>
        <taxon>Magnoliopsida</taxon>
        <taxon>eudicotyledons</taxon>
        <taxon>Gunneridae</taxon>
        <taxon>Pentapetalae</taxon>
        <taxon>rosids</taxon>
        <taxon>fabids</taxon>
        <taxon>Fabales</taxon>
        <taxon>Fabaceae</taxon>
        <taxon>Papilionoideae</taxon>
        <taxon>50 kb inversion clade</taxon>
        <taxon>NPAAA clade</taxon>
        <taxon>indigoferoid/millettioid clade</taxon>
        <taxon>Phaseoleae</taxon>
        <taxon>Glycine</taxon>
        <taxon>Glycine subgen. Soja</taxon>
    </lineage>
</organism>
<sequence>MYLPSSLFIIMFFFLSLNVCTARPLVVAVEEASNTTQINISRKVSENVKKQPLELNGMTSEGINAKINNMGAEREESSEHTMRKVHPNKALGFVPVKPLAVLVSWHVPHSKHDQNPGFHSDYARPRTRPPSHN</sequence>
<comment type="caution">
    <text evidence="3">The sequence shown here is derived from an EMBL/GenBank/DDBJ whole genome shotgun (WGS) entry which is preliminary data.</text>
</comment>
<name>A0A445JJ02_GLYSO</name>
<evidence type="ECO:0000256" key="2">
    <source>
        <dbReference type="SAM" id="SignalP"/>
    </source>
</evidence>